<evidence type="ECO:0000313" key="8">
    <source>
        <dbReference type="Proteomes" id="UP000324336"/>
    </source>
</evidence>
<dbReference type="EMBL" id="SAYK01000005">
    <property type="protein sequence ID" value="TXJ60382.1"/>
    <property type="molecule type" value="Genomic_DNA"/>
</dbReference>
<name>A0A5C8CI76_9SPIR</name>
<evidence type="ECO:0000256" key="2">
    <source>
        <dbReference type="PROSITE-ProRule" id="PRU00169"/>
    </source>
</evidence>
<dbReference type="Gene3D" id="3.60.40.10">
    <property type="entry name" value="PPM-type phosphatase domain"/>
    <property type="match status" value="1"/>
</dbReference>
<evidence type="ECO:0000313" key="5">
    <source>
        <dbReference type="EMBL" id="TXJ24163.1"/>
    </source>
</evidence>
<evidence type="ECO:0000313" key="6">
    <source>
        <dbReference type="EMBL" id="TXJ60382.1"/>
    </source>
</evidence>
<dbReference type="AlphaFoldDB" id="A0A5C8CI76"/>
<evidence type="ECO:0000313" key="4">
    <source>
        <dbReference type="EMBL" id="TXJ12333.1"/>
    </source>
</evidence>
<dbReference type="InterPro" id="IPR011006">
    <property type="entry name" value="CheY-like_superfamily"/>
</dbReference>
<dbReference type="Pfam" id="PF00072">
    <property type="entry name" value="Response_reg"/>
    <property type="match status" value="1"/>
</dbReference>
<evidence type="ECO:0000256" key="1">
    <source>
        <dbReference type="ARBA" id="ARBA00022801"/>
    </source>
</evidence>
<dbReference type="RefSeq" id="WP_021958887.1">
    <property type="nucleotide sequence ID" value="NZ_SAXT01000004.1"/>
</dbReference>
<dbReference type="Pfam" id="PF07228">
    <property type="entry name" value="SpoIIE"/>
    <property type="match status" value="1"/>
</dbReference>
<dbReference type="PANTHER" id="PTHR43156">
    <property type="entry name" value="STAGE II SPORULATION PROTEIN E-RELATED"/>
    <property type="match status" value="1"/>
</dbReference>
<sequence length="385" mass="43671">MKSNILTEKILIVDSNIDYAKFIQNALKKDGYLCYIAVSYEEAINLTYEKIPDCIIVDYMLPFGGAFRLAERISADNLINNTVILFMTANDNKAECIKSFECGADGFFQKSIDIDIFLLKMKSYIRLKKAVESNIMYMDILKKDIEYASKLQKSILSYGNVSIPKNDIAIYHYAPNEVSGDYSGIKQINDGCYAILLADVSGHGVAASMLTILIKSFFDSHAIIDSKNTSPSVFLKELNNFFIDEGFDKSLFASVFYAVYNNETGYFLFSSGGSPKPLYYSNFFNKIDFLDIDGPLIGMTEESKYTETSIKLAHNDTLFLFTDGAYEIFDDNNKMLGDEKLKSIFLKNMHKNINVIKDNIIREIKYFSNNSLSDDISMILLRRTD</sequence>
<evidence type="ECO:0000259" key="3">
    <source>
        <dbReference type="PROSITE" id="PS50110"/>
    </source>
</evidence>
<dbReference type="Proteomes" id="UP000324336">
    <property type="component" value="Unassembled WGS sequence"/>
</dbReference>
<protein>
    <submittedName>
        <fullName evidence="4">Fused response regulator/phosphatase</fullName>
    </submittedName>
</protein>
<organism evidence="4 9">
    <name type="scientific">Brachyspira aalborgi</name>
    <dbReference type="NCBI Taxonomy" id="29522"/>
    <lineage>
        <taxon>Bacteria</taxon>
        <taxon>Pseudomonadati</taxon>
        <taxon>Spirochaetota</taxon>
        <taxon>Spirochaetia</taxon>
        <taxon>Brachyspirales</taxon>
        <taxon>Brachyspiraceae</taxon>
        <taxon>Brachyspira</taxon>
    </lineage>
</organism>
<dbReference type="PROSITE" id="PS50110">
    <property type="entry name" value="RESPONSE_REGULATORY"/>
    <property type="match status" value="1"/>
</dbReference>
<dbReference type="Proteomes" id="UP000322188">
    <property type="component" value="Unassembled WGS sequence"/>
</dbReference>
<dbReference type="PANTHER" id="PTHR43156:SF2">
    <property type="entry name" value="STAGE II SPORULATION PROTEIN E"/>
    <property type="match status" value="1"/>
</dbReference>
<dbReference type="Proteomes" id="UP000325116">
    <property type="component" value="Unassembled WGS sequence"/>
</dbReference>
<accession>A0A5C8CI76</accession>
<feature type="modified residue" description="4-aspartylphosphate" evidence="2">
    <location>
        <position position="58"/>
    </location>
</feature>
<proteinExistence type="predicted"/>
<dbReference type="SUPFAM" id="SSF52172">
    <property type="entry name" value="CheY-like"/>
    <property type="match status" value="1"/>
</dbReference>
<keyword evidence="1" id="KW-0378">Hydrolase</keyword>
<evidence type="ECO:0000313" key="9">
    <source>
        <dbReference type="Proteomes" id="UP000325116"/>
    </source>
</evidence>
<feature type="domain" description="Response regulatory" evidence="3">
    <location>
        <begin position="9"/>
        <end position="125"/>
    </location>
</feature>
<dbReference type="GO" id="GO:0000160">
    <property type="term" value="P:phosphorelay signal transduction system"/>
    <property type="evidence" value="ECO:0007669"/>
    <property type="project" value="InterPro"/>
</dbReference>
<dbReference type="EMBL" id="SAXT01000004">
    <property type="protein sequence ID" value="TXJ12333.1"/>
    <property type="molecule type" value="Genomic_DNA"/>
</dbReference>
<dbReference type="Gene3D" id="3.40.50.2300">
    <property type="match status" value="1"/>
</dbReference>
<keyword evidence="2" id="KW-0597">Phosphoprotein</keyword>
<evidence type="ECO:0000313" key="7">
    <source>
        <dbReference type="Proteomes" id="UP000322188"/>
    </source>
</evidence>
<dbReference type="GO" id="GO:0016791">
    <property type="term" value="F:phosphatase activity"/>
    <property type="evidence" value="ECO:0007669"/>
    <property type="project" value="TreeGrafter"/>
</dbReference>
<dbReference type="InterPro" id="IPR036457">
    <property type="entry name" value="PPM-type-like_dom_sf"/>
</dbReference>
<dbReference type="InterPro" id="IPR001932">
    <property type="entry name" value="PPM-type_phosphatase-like_dom"/>
</dbReference>
<dbReference type="InterPro" id="IPR001789">
    <property type="entry name" value="Sig_transdc_resp-reg_receiver"/>
</dbReference>
<reference evidence="7 8" key="1">
    <citation type="journal article" date="1992" name="Lakartidningen">
        <title>[Penicillin V and not amoxicillin is the first choice preparation in acute otitis].</title>
        <authorList>
            <person name="Kamme C."/>
            <person name="Lundgren K."/>
            <person name="Prellner K."/>
        </authorList>
    </citation>
    <scope>NUCLEOTIDE SEQUENCE [LARGE SCALE GENOMIC DNA]</scope>
    <source>
        <strain evidence="6 7">PC2022III</strain>
        <strain evidence="5 8">PC4597II</strain>
        <strain evidence="4 9">W1</strain>
    </source>
</reference>
<dbReference type="CDD" id="cd00156">
    <property type="entry name" value="REC"/>
    <property type="match status" value="1"/>
</dbReference>
<dbReference type="SMART" id="SM00331">
    <property type="entry name" value="PP2C_SIG"/>
    <property type="match status" value="1"/>
</dbReference>
<reference evidence="4" key="2">
    <citation type="submission" date="2019-01" db="EMBL/GenBank/DDBJ databases">
        <authorList>
            <person name="Thorell K."/>
        </authorList>
    </citation>
    <scope>NUCLEOTIDE SEQUENCE</scope>
    <source>
        <strain evidence="6">PC2022III</strain>
        <strain evidence="5">PC4597II</strain>
        <strain evidence="4">W1</strain>
    </source>
</reference>
<dbReference type="EMBL" id="SAYA01000023">
    <property type="protein sequence ID" value="TXJ24163.1"/>
    <property type="molecule type" value="Genomic_DNA"/>
</dbReference>
<gene>
    <name evidence="5" type="ORF">EPJ73_09940</name>
    <name evidence="6" type="ORF">EPJ74_07245</name>
    <name evidence="4" type="ORF">EPJ80_05975</name>
</gene>
<dbReference type="GeneID" id="61067109"/>
<dbReference type="InterPro" id="IPR052016">
    <property type="entry name" value="Bact_Sigma-Reg"/>
</dbReference>
<dbReference type="SMART" id="SM00448">
    <property type="entry name" value="REC"/>
    <property type="match status" value="1"/>
</dbReference>
<comment type="caution">
    <text evidence="4">The sequence shown here is derived from an EMBL/GenBank/DDBJ whole genome shotgun (WGS) entry which is preliminary data.</text>
</comment>